<feature type="region of interest" description="Disordered" evidence="10">
    <location>
        <begin position="78"/>
        <end position="117"/>
    </location>
</feature>
<comment type="similarity">
    <text evidence="2">Belongs to the MDM31/MDM32 family.</text>
</comment>
<evidence type="ECO:0000256" key="2">
    <source>
        <dbReference type="ARBA" id="ARBA00005687"/>
    </source>
</evidence>
<sequence length="695" mass="79110">MANVLRNVVSRGRSPLSSLHRSRFASDAAALDRYTTIWSFFRVQTRNVHVVSPVPPPAYKRSIALRLLGEHRTTRSFGLTASLRQDDPNRSPKPIKDQQEERPPDPPPAQPEHDPSRIENYPRLFRRLALSLPHLHRPTRDDFLNAATGFWQRLRIRFKWLTIRSFRKYNADDISAFVTWFFMSQTLWLFVGTTTFFSVIFATVNSLQLQAYVARAISDYLTSETGITIIFESAIVPKWKDSRISIKNVFITRRPTSARLRQKSDAGHLAAAGYDVSNHPSYHSFEEDEEDSHLDMSDEDTNYTMFDLNVDTIEVTLSLARWFNGKGLVEDAVIKGVRGVVDRRSVHWDPEHPLDPALYRHKAQPGDFELESLQLEDVLVTVYQPGHFRPYTASIFRADMRCFRKQWCFYDFLSAENVVGQFDNCLFSLHKPQSIGRTTEQELKDGQWARMARFRIDGVNIDHLQATTTQEGPISWITSGKLDAVLDIKFPRDPEDDLPLNAFLEEIADAITTAATSAVADRIPGQRELAKPPLSAPSDREVRGEDDKAKVVVDIDLRFRDLKAAVPIFTHDLSYTNNALIRPIVAFMNANRTLVPIHCRVVRDLSDFDGAWTMWETGLMDVIADKVYEAMAFHVTQANINRRIKAVSTWSLHMTTSAIISAMRSIVDPMAMHLRDIYRDGFPVESGAVFAVVGA</sequence>
<dbReference type="PANTHER" id="PTHR31068">
    <property type="entry name" value="MITOCHONDRIAL DISTRIBUTION AND MORPHOLOGY PROTEIN 31"/>
    <property type="match status" value="1"/>
</dbReference>
<comment type="function">
    <text evidence="9">Involved in the organization of the mitochondrial membranes and the global structure of the mitochondria. Also required for mitochondrial distribution and mobility as well as for the maintenance of mitochondrial DNA nucleoids structures.</text>
</comment>
<evidence type="ECO:0000256" key="8">
    <source>
        <dbReference type="ARBA" id="ARBA00023136"/>
    </source>
</evidence>
<evidence type="ECO:0000256" key="4">
    <source>
        <dbReference type="ARBA" id="ARBA00022792"/>
    </source>
</evidence>
<dbReference type="AlphaFoldDB" id="A0A8K0UYG4"/>
<keyword evidence="6 11" id="KW-1133">Transmembrane helix</keyword>
<reference evidence="12" key="1">
    <citation type="journal article" date="2021" name="New Phytol.">
        <title>Evolutionary innovations through gain and loss of genes in the ectomycorrhizal Boletales.</title>
        <authorList>
            <person name="Wu G."/>
            <person name="Miyauchi S."/>
            <person name="Morin E."/>
            <person name="Kuo A."/>
            <person name="Drula E."/>
            <person name="Varga T."/>
            <person name="Kohler A."/>
            <person name="Feng B."/>
            <person name="Cao Y."/>
            <person name="Lipzen A."/>
            <person name="Daum C."/>
            <person name="Hundley H."/>
            <person name="Pangilinan J."/>
            <person name="Johnson J."/>
            <person name="Barry K."/>
            <person name="LaButti K."/>
            <person name="Ng V."/>
            <person name="Ahrendt S."/>
            <person name="Min B."/>
            <person name="Choi I.G."/>
            <person name="Park H."/>
            <person name="Plett J.M."/>
            <person name="Magnuson J."/>
            <person name="Spatafora J.W."/>
            <person name="Nagy L.G."/>
            <person name="Henrissat B."/>
            <person name="Grigoriev I.V."/>
            <person name="Yang Z.L."/>
            <person name="Xu J."/>
            <person name="Martin F.M."/>
        </authorList>
    </citation>
    <scope>NUCLEOTIDE SEQUENCE</scope>
    <source>
        <strain evidence="12">KKN 215</strain>
    </source>
</reference>
<dbReference type="EMBL" id="JAEVFJ010000001">
    <property type="protein sequence ID" value="KAH8107965.1"/>
    <property type="molecule type" value="Genomic_DNA"/>
</dbReference>
<accession>A0A8K0UYG4</accession>
<feature type="transmembrane region" description="Helical" evidence="11">
    <location>
        <begin position="174"/>
        <end position="201"/>
    </location>
</feature>
<organism evidence="12 13">
    <name type="scientific">Cristinia sonorae</name>
    <dbReference type="NCBI Taxonomy" id="1940300"/>
    <lineage>
        <taxon>Eukaryota</taxon>
        <taxon>Fungi</taxon>
        <taxon>Dikarya</taxon>
        <taxon>Basidiomycota</taxon>
        <taxon>Agaricomycotina</taxon>
        <taxon>Agaricomycetes</taxon>
        <taxon>Agaricomycetidae</taxon>
        <taxon>Agaricales</taxon>
        <taxon>Pleurotineae</taxon>
        <taxon>Stephanosporaceae</taxon>
        <taxon>Cristinia</taxon>
    </lineage>
</organism>
<evidence type="ECO:0000256" key="1">
    <source>
        <dbReference type="ARBA" id="ARBA00004273"/>
    </source>
</evidence>
<dbReference type="Proteomes" id="UP000813824">
    <property type="component" value="Unassembled WGS sequence"/>
</dbReference>
<gene>
    <name evidence="12" type="ORF">BXZ70DRAFT_913489</name>
</gene>
<dbReference type="GO" id="GO:0007005">
    <property type="term" value="P:mitochondrion organization"/>
    <property type="evidence" value="ECO:0007669"/>
    <property type="project" value="InterPro"/>
</dbReference>
<keyword evidence="4" id="KW-0999">Mitochondrion inner membrane</keyword>
<dbReference type="Pfam" id="PF08118">
    <property type="entry name" value="MDM31_MDM32"/>
    <property type="match status" value="1"/>
</dbReference>
<dbReference type="GO" id="GO:0000001">
    <property type="term" value="P:mitochondrion inheritance"/>
    <property type="evidence" value="ECO:0007669"/>
    <property type="project" value="InterPro"/>
</dbReference>
<evidence type="ECO:0000256" key="6">
    <source>
        <dbReference type="ARBA" id="ARBA00022989"/>
    </source>
</evidence>
<evidence type="ECO:0000256" key="5">
    <source>
        <dbReference type="ARBA" id="ARBA00022946"/>
    </source>
</evidence>
<keyword evidence="8 11" id="KW-0472">Membrane</keyword>
<keyword evidence="13" id="KW-1185">Reference proteome</keyword>
<name>A0A8K0UYG4_9AGAR</name>
<protein>
    <submittedName>
        <fullName evidence="12">Mitochondrial distribution and morphology proteins-domain-containing protein</fullName>
    </submittedName>
</protein>
<proteinExistence type="inferred from homology"/>
<feature type="compositionally biased region" description="Basic and acidic residues" evidence="10">
    <location>
        <begin position="84"/>
        <end position="104"/>
    </location>
</feature>
<dbReference type="OrthoDB" id="17678at2759"/>
<evidence type="ECO:0000256" key="9">
    <source>
        <dbReference type="ARBA" id="ARBA00025191"/>
    </source>
</evidence>
<evidence type="ECO:0000256" key="10">
    <source>
        <dbReference type="SAM" id="MobiDB-lite"/>
    </source>
</evidence>
<evidence type="ECO:0000313" key="13">
    <source>
        <dbReference type="Proteomes" id="UP000813824"/>
    </source>
</evidence>
<dbReference type="InterPro" id="IPR012571">
    <property type="entry name" value="Mdm31/Mdm32"/>
</dbReference>
<comment type="subcellular location">
    <subcellularLocation>
        <location evidence="1">Mitochondrion inner membrane</location>
    </subcellularLocation>
</comment>
<keyword evidence="5" id="KW-0809">Transit peptide</keyword>
<evidence type="ECO:0000256" key="7">
    <source>
        <dbReference type="ARBA" id="ARBA00023128"/>
    </source>
</evidence>
<evidence type="ECO:0000256" key="11">
    <source>
        <dbReference type="SAM" id="Phobius"/>
    </source>
</evidence>
<dbReference type="GO" id="GO:0005743">
    <property type="term" value="C:mitochondrial inner membrane"/>
    <property type="evidence" value="ECO:0007669"/>
    <property type="project" value="UniProtKB-SubCell"/>
</dbReference>
<keyword evidence="7" id="KW-0496">Mitochondrion</keyword>
<keyword evidence="3 11" id="KW-0812">Transmembrane</keyword>
<evidence type="ECO:0000313" key="12">
    <source>
        <dbReference type="EMBL" id="KAH8107965.1"/>
    </source>
</evidence>
<dbReference type="PANTHER" id="PTHR31068:SF0">
    <property type="entry name" value="MITOCHONDRIAL DISTRIBUTION AND MORPHOLOGY PROTEIN 31"/>
    <property type="match status" value="1"/>
</dbReference>
<comment type="caution">
    <text evidence="12">The sequence shown here is derived from an EMBL/GenBank/DDBJ whole genome shotgun (WGS) entry which is preliminary data.</text>
</comment>
<evidence type="ECO:0000256" key="3">
    <source>
        <dbReference type="ARBA" id="ARBA00022692"/>
    </source>
</evidence>